<comment type="caution">
    <text evidence="1">The sequence shown here is derived from an EMBL/GenBank/DDBJ whole genome shotgun (WGS) entry which is preliminary data.</text>
</comment>
<evidence type="ECO:0000313" key="1">
    <source>
        <dbReference type="EMBL" id="CAG7836647.1"/>
    </source>
</evidence>
<proteinExistence type="predicted"/>
<reference evidence="1" key="1">
    <citation type="submission" date="2021-06" db="EMBL/GenBank/DDBJ databases">
        <authorList>
            <person name="Hodson N. C."/>
            <person name="Mongue J. A."/>
            <person name="Jaron S. K."/>
        </authorList>
    </citation>
    <scope>NUCLEOTIDE SEQUENCE</scope>
</reference>
<evidence type="ECO:0000313" key="2">
    <source>
        <dbReference type="Proteomes" id="UP000708208"/>
    </source>
</evidence>
<protein>
    <submittedName>
        <fullName evidence="1">Uncharacterized protein</fullName>
    </submittedName>
</protein>
<organism evidence="1 2">
    <name type="scientific">Allacma fusca</name>
    <dbReference type="NCBI Taxonomy" id="39272"/>
    <lineage>
        <taxon>Eukaryota</taxon>
        <taxon>Metazoa</taxon>
        <taxon>Ecdysozoa</taxon>
        <taxon>Arthropoda</taxon>
        <taxon>Hexapoda</taxon>
        <taxon>Collembola</taxon>
        <taxon>Symphypleona</taxon>
        <taxon>Sminthuridae</taxon>
        <taxon>Allacma</taxon>
    </lineage>
</organism>
<sequence length="108" mass="12251">MPGAQTILSPNQVYIDVKLTTVETEYNLWMLTGVVLTWKVKSGCYTSLNPEIFLHKSQPMAPKIPAASQHHLRFNLDGPNVLRLISRQTAIRECSLMMSLFSLNFETQ</sequence>
<dbReference type="EMBL" id="CAJVCH010571112">
    <property type="protein sequence ID" value="CAG7836647.1"/>
    <property type="molecule type" value="Genomic_DNA"/>
</dbReference>
<gene>
    <name evidence="1" type="ORF">AFUS01_LOCUS45875</name>
</gene>
<keyword evidence="2" id="KW-1185">Reference proteome</keyword>
<dbReference type="Proteomes" id="UP000708208">
    <property type="component" value="Unassembled WGS sequence"/>
</dbReference>
<dbReference type="AlphaFoldDB" id="A0A8J2LU67"/>
<name>A0A8J2LU67_9HEXA</name>
<accession>A0A8J2LU67</accession>